<accession>A0ABV8WUP1</accession>
<comment type="caution">
    <text evidence="2">The sequence shown here is derived from an EMBL/GenBank/DDBJ whole genome shotgun (WGS) entry which is preliminary data.</text>
</comment>
<protein>
    <submittedName>
        <fullName evidence="2">Phage holin family protein</fullName>
    </submittedName>
</protein>
<dbReference type="Proteomes" id="UP001595882">
    <property type="component" value="Unassembled WGS sequence"/>
</dbReference>
<organism evidence="2 3">
    <name type="scientific">Gracilibacillus xinjiangensis</name>
    <dbReference type="NCBI Taxonomy" id="1193282"/>
    <lineage>
        <taxon>Bacteria</taxon>
        <taxon>Bacillati</taxon>
        <taxon>Bacillota</taxon>
        <taxon>Bacilli</taxon>
        <taxon>Bacillales</taxon>
        <taxon>Bacillaceae</taxon>
        <taxon>Gracilibacillus</taxon>
    </lineage>
</organism>
<evidence type="ECO:0000313" key="3">
    <source>
        <dbReference type="Proteomes" id="UP001595882"/>
    </source>
</evidence>
<evidence type="ECO:0000256" key="1">
    <source>
        <dbReference type="SAM" id="Phobius"/>
    </source>
</evidence>
<sequence length="86" mass="9920">MLQELLSVMREDFYYIVPALWFIGYACKRTPYIPDWFIVWILLCFGITASCSIFGWNVRAAIDGVIAVGISVLSHQVVKQTWCKEK</sequence>
<proteinExistence type="predicted"/>
<reference evidence="3" key="1">
    <citation type="journal article" date="2019" name="Int. J. Syst. Evol. Microbiol.">
        <title>The Global Catalogue of Microorganisms (GCM) 10K type strain sequencing project: providing services to taxonomists for standard genome sequencing and annotation.</title>
        <authorList>
            <consortium name="The Broad Institute Genomics Platform"/>
            <consortium name="The Broad Institute Genome Sequencing Center for Infectious Disease"/>
            <person name="Wu L."/>
            <person name="Ma J."/>
        </authorList>
    </citation>
    <scope>NUCLEOTIDE SEQUENCE [LARGE SCALE GENOMIC DNA]</scope>
    <source>
        <strain evidence="3">CCUG 37865</strain>
    </source>
</reference>
<keyword evidence="1" id="KW-1133">Transmembrane helix</keyword>
<keyword evidence="1" id="KW-0812">Transmembrane</keyword>
<dbReference type="InterPro" id="IPR032111">
    <property type="entry name" value="Clostridium_phage_holin"/>
</dbReference>
<keyword evidence="3" id="KW-1185">Reference proteome</keyword>
<keyword evidence="1" id="KW-0472">Membrane</keyword>
<gene>
    <name evidence="2" type="ORF">ACFOY7_10295</name>
</gene>
<feature type="transmembrane region" description="Helical" evidence="1">
    <location>
        <begin position="12"/>
        <end position="31"/>
    </location>
</feature>
<dbReference type="Pfam" id="PF16079">
    <property type="entry name" value="Phage_holin_5_2"/>
    <property type="match status" value="1"/>
</dbReference>
<name>A0ABV8WUP1_9BACI</name>
<dbReference type="RefSeq" id="WP_390251962.1">
    <property type="nucleotide sequence ID" value="NZ_JBHSDT010000004.1"/>
</dbReference>
<evidence type="ECO:0000313" key="2">
    <source>
        <dbReference type="EMBL" id="MFC4403470.1"/>
    </source>
</evidence>
<feature type="transmembrane region" description="Helical" evidence="1">
    <location>
        <begin position="37"/>
        <end position="56"/>
    </location>
</feature>
<dbReference type="EMBL" id="JBHSDT010000004">
    <property type="protein sequence ID" value="MFC4403470.1"/>
    <property type="molecule type" value="Genomic_DNA"/>
</dbReference>